<gene>
    <name evidence="1" type="ORF">FSB_LOCUS51492</name>
</gene>
<reference evidence="1" key="1">
    <citation type="submission" date="2018-02" db="EMBL/GenBank/DDBJ databases">
        <authorList>
            <person name="Cohen D.B."/>
            <person name="Kent A.D."/>
        </authorList>
    </citation>
    <scope>NUCLEOTIDE SEQUENCE</scope>
</reference>
<sequence length="322" mass="37457">MDHNYHLKPRDYQMKEMEMVLLESDSDDEMEILSIFAMEEERLKSERASSSRRGSIVGRKVIKRDYLQGEERLFHDYFSNNPVFPPHLFRRRFRMSRPLFFRLQSALEAHDQYFIQKRNAAGTLGLSSLQKMTAALRILAYGVAADSTDEYVRIGESTAIESLRRFVKAVVNIFSEEYLRSPNSNDIARLLAVNEKRGFPGMLGSIDCMHWKWKNCPAAWKEHSSIFTELAQGRAPPVNYSINGHDYTMGYYLADDERDPNGVQQDDDYEQVPESIPIPVSREPTIEVQNFIQSHIRIRDRETHSQLQADLVEHLWQLHGQL</sequence>
<dbReference type="Pfam" id="PF04827">
    <property type="entry name" value="Plant_tran"/>
    <property type="match status" value="2"/>
</dbReference>
<dbReference type="AlphaFoldDB" id="A0A2N9IHM9"/>
<proteinExistence type="predicted"/>
<evidence type="ECO:0008006" key="2">
    <source>
        <dbReference type="Google" id="ProtNLM"/>
    </source>
</evidence>
<evidence type="ECO:0000313" key="1">
    <source>
        <dbReference type="EMBL" id="SPD23610.1"/>
    </source>
</evidence>
<dbReference type="InterPro" id="IPR006912">
    <property type="entry name" value="Harbinger_derived_prot"/>
</dbReference>
<dbReference type="EMBL" id="OIVN01005681">
    <property type="protein sequence ID" value="SPD23610.1"/>
    <property type="molecule type" value="Genomic_DNA"/>
</dbReference>
<protein>
    <recommendedName>
        <fullName evidence="2">Nuclease HARBI1</fullName>
    </recommendedName>
</protein>
<dbReference type="PANTHER" id="PTHR47150">
    <property type="entry name" value="OS12G0169200 PROTEIN"/>
    <property type="match status" value="1"/>
</dbReference>
<organism evidence="1">
    <name type="scientific">Fagus sylvatica</name>
    <name type="common">Beechnut</name>
    <dbReference type="NCBI Taxonomy" id="28930"/>
    <lineage>
        <taxon>Eukaryota</taxon>
        <taxon>Viridiplantae</taxon>
        <taxon>Streptophyta</taxon>
        <taxon>Embryophyta</taxon>
        <taxon>Tracheophyta</taxon>
        <taxon>Spermatophyta</taxon>
        <taxon>Magnoliopsida</taxon>
        <taxon>eudicotyledons</taxon>
        <taxon>Gunneridae</taxon>
        <taxon>Pentapetalae</taxon>
        <taxon>rosids</taxon>
        <taxon>fabids</taxon>
        <taxon>Fagales</taxon>
        <taxon>Fagaceae</taxon>
        <taxon>Fagus</taxon>
    </lineage>
</organism>
<dbReference type="PANTHER" id="PTHR47150:SF7">
    <property type="entry name" value="NUCLEASE"/>
    <property type="match status" value="1"/>
</dbReference>
<name>A0A2N9IHM9_FAGSY</name>
<accession>A0A2N9IHM9</accession>